<evidence type="ECO:0000313" key="2">
    <source>
        <dbReference type="EMBL" id="MDR7307313.1"/>
    </source>
</evidence>
<dbReference type="RefSeq" id="WP_310343472.1">
    <property type="nucleotide sequence ID" value="NZ_JAVDXO010000005.1"/>
</dbReference>
<dbReference type="Pfam" id="PF06127">
    <property type="entry name" value="Mpo1-like"/>
    <property type="match status" value="1"/>
</dbReference>
<feature type="transmembrane region" description="Helical" evidence="1">
    <location>
        <begin position="21"/>
        <end position="40"/>
    </location>
</feature>
<feature type="transmembrane region" description="Helical" evidence="1">
    <location>
        <begin position="130"/>
        <end position="150"/>
    </location>
</feature>
<keyword evidence="1" id="KW-0472">Membrane</keyword>
<evidence type="ECO:0000313" key="3">
    <source>
        <dbReference type="Proteomes" id="UP001268089"/>
    </source>
</evidence>
<dbReference type="Proteomes" id="UP001268089">
    <property type="component" value="Unassembled WGS sequence"/>
</dbReference>
<dbReference type="InterPro" id="IPR009305">
    <property type="entry name" value="Mpo1-like"/>
</dbReference>
<keyword evidence="1" id="KW-0812">Transmembrane</keyword>
<keyword evidence="3" id="KW-1185">Reference proteome</keyword>
<feature type="transmembrane region" description="Helical" evidence="1">
    <location>
        <begin position="97"/>
        <end position="118"/>
    </location>
</feature>
<sequence length="174" mass="19003">MKTLTDHLTQYAAYHQNPRNVATHFVGIPLIVLAVTILLARPSWMLGGVAITPAVVLAVLSVVFYLRLDLRFGLVMAAQMAISLWLSQWFAAQSTTVWLVSGIGLFVVGWAIQFLGHYYEGKKPAFVDDLVGLLVGPLFLTAEVAFYLHLRLDVKAEMDRRLGVAPAHAAGATA</sequence>
<accession>A0ABU1ZP93</accession>
<dbReference type="PANTHER" id="PTHR28026:SF9">
    <property type="entry name" value="2-HYDROXY-PALMITIC ACID DIOXYGENASE MPO1"/>
    <property type="match status" value="1"/>
</dbReference>
<keyword evidence="1" id="KW-1133">Transmembrane helix</keyword>
<dbReference type="PANTHER" id="PTHR28026">
    <property type="entry name" value="DUF962 DOMAIN PROTEIN (AFU_ORTHOLOGUE AFUA_8G05310)"/>
    <property type="match status" value="1"/>
</dbReference>
<comment type="caution">
    <text evidence="2">The sequence shown here is derived from an EMBL/GenBank/DDBJ whole genome shotgun (WGS) entry which is preliminary data.</text>
</comment>
<feature type="transmembrane region" description="Helical" evidence="1">
    <location>
        <begin position="46"/>
        <end position="66"/>
    </location>
</feature>
<organism evidence="2 3">
    <name type="scientific">Rhodoferax saidenbachensis</name>
    <dbReference type="NCBI Taxonomy" id="1484693"/>
    <lineage>
        <taxon>Bacteria</taxon>
        <taxon>Pseudomonadati</taxon>
        <taxon>Pseudomonadota</taxon>
        <taxon>Betaproteobacteria</taxon>
        <taxon>Burkholderiales</taxon>
        <taxon>Comamonadaceae</taxon>
        <taxon>Rhodoferax</taxon>
    </lineage>
</organism>
<name>A0ABU1ZP93_9BURK</name>
<reference evidence="2 3" key="1">
    <citation type="submission" date="2023-07" db="EMBL/GenBank/DDBJ databases">
        <title>Sorghum-associated microbial communities from plants grown in Nebraska, USA.</title>
        <authorList>
            <person name="Schachtman D."/>
        </authorList>
    </citation>
    <scope>NUCLEOTIDE SEQUENCE [LARGE SCALE GENOMIC DNA]</scope>
    <source>
        <strain evidence="2 3">BE308</strain>
    </source>
</reference>
<gene>
    <name evidence="2" type="ORF">J2X15_002600</name>
</gene>
<dbReference type="EMBL" id="JAVDXO010000005">
    <property type="protein sequence ID" value="MDR7307313.1"/>
    <property type="molecule type" value="Genomic_DNA"/>
</dbReference>
<evidence type="ECO:0000256" key="1">
    <source>
        <dbReference type="SAM" id="Phobius"/>
    </source>
</evidence>
<proteinExistence type="predicted"/>
<protein>
    <submittedName>
        <fullName evidence="2">Membrane protein YGL010W</fullName>
    </submittedName>
</protein>